<dbReference type="PANTHER" id="PTHR42709:SF6">
    <property type="entry name" value="UNDECAPRENYL PHOSPHATE TRANSPORTER A"/>
    <property type="match status" value="1"/>
</dbReference>
<evidence type="ECO:0000256" key="2">
    <source>
        <dbReference type="ARBA" id="ARBA00010792"/>
    </source>
</evidence>
<feature type="domain" description="VTT" evidence="8">
    <location>
        <begin position="39"/>
        <end position="165"/>
    </location>
</feature>
<evidence type="ECO:0000256" key="4">
    <source>
        <dbReference type="ARBA" id="ARBA00022692"/>
    </source>
</evidence>
<dbReference type="InterPro" id="IPR051311">
    <property type="entry name" value="DedA_domain"/>
</dbReference>
<dbReference type="EMBL" id="JAINVZ010000008">
    <property type="protein sequence ID" value="MBY8885991.1"/>
    <property type="molecule type" value="Genomic_DNA"/>
</dbReference>
<protein>
    <submittedName>
        <fullName evidence="9">DedA family protein</fullName>
    </submittedName>
</protein>
<dbReference type="Proteomes" id="UP001198565">
    <property type="component" value="Unassembled WGS sequence"/>
</dbReference>
<proteinExistence type="inferred from homology"/>
<evidence type="ECO:0000256" key="3">
    <source>
        <dbReference type="ARBA" id="ARBA00022475"/>
    </source>
</evidence>
<keyword evidence="5 7" id="KW-1133">Transmembrane helix</keyword>
<keyword evidence="10" id="KW-1185">Reference proteome</keyword>
<evidence type="ECO:0000256" key="1">
    <source>
        <dbReference type="ARBA" id="ARBA00004651"/>
    </source>
</evidence>
<comment type="caution">
    <text evidence="9">The sequence shown here is derived from an EMBL/GenBank/DDBJ whole genome shotgun (WGS) entry which is preliminary data.</text>
</comment>
<keyword evidence="4 7" id="KW-0812">Transmembrane</keyword>
<comment type="similarity">
    <text evidence="2">Belongs to the DedA family.</text>
</comment>
<feature type="transmembrane region" description="Helical" evidence="7">
    <location>
        <begin position="145"/>
        <end position="163"/>
    </location>
</feature>
<name>A0ABS7QTC4_9ACTN</name>
<sequence length="221" mass="23895">MAAPPPLPGVLSALTPLLNHWGYLAVGGVVFVEDFGVPVPGETVLIAASVYAGAGRLNVFGVALMALCAAVLGDNVGYAIGRFGGHRLVERYGRYVFLTPERIARVESFFGRYGAGIVVVARFVEGLRQANGIIAGLARMPWPRFLVYNALGAVMWVGAWVALGDLTGKHIGTVYRTIQRYEGYVLLAVAVLVVALVVRHVRGRRRGPSRTPERQPERQED</sequence>
<dbReference type="RefSeq" id="WP_222977784.1">
    <property type="nucleotide sequence ID" value="NZ_JAINVZ010000008.1"/>
</dbReference>
<organism evidence="9 10">
    <name type="scientific">Streptantibioticus parmotrematis</name>
    <dbReference type="NCBI Taxonomy" id="2873249"/>
    <lineage>
        <taxon>Bacteria</taxon>
        <taxon>Bacillati</taxon>
        <taxon>Actinomycetota</taxon>
        <taxon>Actinomycetes</taxon>
        <taxon>Kitasatosporales</taxon>
        <taxon>Streptomycetaceae</taxon>
        <taxon>Streptantibioticus</taxon>
    </lineage>
</organism>
<feature type="transmembrane region" description="Helical" evidence="7">
    <location>
        <begin position="59"/>
        <end position="81"/>
    </location>
</feature>
<dbReference type="InterPro" id="IPR032816">
    <property type="entry name" value="VTT_dom"/>
</dbReference>
<evidence type="ECO:0000256" key="5">
    <source>
        <dbReference type="ARBA" id="ARBA00022989"/>
    </source>
</evidence>
<evidence type="ECO:0000313" key="9">
    <source>
        <dbReference type="EMBL" id="MBY8885991.1"/>
    </source>
</evidence>
<dbReference type="PANTHER" id="PTHR42709">
    <property type="entry name" value="ALKALINE PHOSPHATASE LIKE PROTEIN"/>
    <property type="match status" value="1"/>
</dbReference>
<keyword evidence="6 7" id="KW-0472">Membrane</keyword>
<evidence type="ECO:0000256" key="7">
    <source>
        <dbReference type="SAM" id="Phobius"/>
    </source>
</evidence>
<evidence type="ECO:0000256" key="6">
    <source>
        <dbReference type="ARBA" id="ARBA00023136"/>
    </source>
</evidence>
<evidence type="ECO:0000313" key="10">
    <source>
        <dbReference type="Proteomes" id="UP001198565"/>
    </source>
</evidence>
<accession>A0ABS7QTC4</accession>
<comment type="subcellular location">
    <subcellularLocation>
        <location evidence="1">Cell membrane</location>
        <topology evidence="1">Multi-pass membrane protein</topology>
    </subcellularLocation>
</comment>
<evidence type="ECO:0000259" key="8">
    <source>
        <dbReference type="Pfam" id="PF09335"/>
    </source>
</evidence>
<gene>
    <name evidence="9" type="ORF">K7472_14150</name>
</gene>
<dbReference type="Pfam" id="PF09335">
    <property type="entry name" value="VTT_dom"/>
    <property type="match status" value="1"/>
</dbReference>
<reference evidence="9 10" key="1">
    <citation type="submission" date="2021-08" db="EMBL/GenBank/DDBJ databases">
        <title>Streptomyces sp. PTM05 isolated from lichen.</title>
        <authorList>
            <person name="Somphong A."/>
            <person name="Phongsopitanun W."/>
            <person name="Tanasupawat S."/>
        </authorList>
    </citation>
    <scope>NUCLEOTIDE SEQUENCE [LARGE SCALE GENOMIC DNA]</scope>
    <source>
        <strain evidence="9 10">Ptm05</strain>
    </source>
</reference>
<feature type="transmembrane region" description="Helical" evidence="7">
    <location>
        <begin position="183"/>
        <end position="201"/>
    </location>
</feature>
<keyword evidence="3" id="KW-1003">Cell membrane</keyword>